<dbReference type="SUPFAM" id="SSF53623">
    <property type="entry name" value="MurD-like peptide ligases, catalytic domain"/>
    <property type="match status" value="1"/>
</dbReference>
<dbReference type="Gene3D" id="3.40.1190.10">
    <property type="entry name" value="Mur-like, catalytic domain"/>
    <property type="match status" value="1"/>
</dbReference>
<dbReference type="InterPro" id="IPR013221">
    <property type="entry name" value="Mur_ligase_cen"/>
</dbReference>
<dbReference type="SUPFAM" id="SSF53244">
    <property type="entry name" value="MurD-like peptide ligases, peptide-binding domain"/>
    <property type="match status" value="1"/>
</dbReference>
<dbReference type="Pfam" id="PF02875">
    <property type="entry name" value="Mur_ligase_C"/>
    <property type="match status" value="1"/>
</dbReference>
<dbReference type="InterPro" id="IPR036565">
    <property type="entry name" value="Mur-like_cat_sf"/>
</dbReference>
<dbReference type="GO" id="GO:0005524">
    <property type="term" value="F:ATP binding"/>
    <property type="evidence" value="ECO:0007669"/>
    <property type="project" value="UniProtKB-KW"/>
</dbReference>
<keyword evidence="1" id="KW-0436">Ligase</keyword>
<evidence type="ECO:0000259" key="4">
    <source>
        <dbReference type="Pfam" id="PF02875"/>
    </source>
</evidence>
<dbReference type="Gene3D" id="3.90.190.20">
    <property type="entry name" value="Mur ligase, C-terminal domain"/>
    <property type="match status" value="1"/>
</dbReference>
<evidence type="ECO:0000256" key="1">
    <source>
        <dbReference type="ARBA" id="ARBA00022598"/>
    </source>
</evidence>
<comment type="caution">
    <text evidence="6">The sequence shown here is derived from an EMBL/GenBank/DDBJ whole genome shotgun (WGS) entry which is preliminary data.</text>
</comment>
<gene>
    <name evidence="6" type="ORF">A2690_03400</name>
</gene>
<evidence type="ECO:0000256" key="3">
    <source>
        <dbReference type="ARBA" id="ARBA00022840"/>
    </source>
</evidence>
<feature type="domain" description="Mur ligase C-terminal" evidence="4">
    <location>
        <begin position="260"/>
        <end position="384"/>
    </location>
</feature>
<evidence type="ECO:0000256" key="2">
    <source>
        <dbReference type="ARBA" id="ARBA00022741"/>
    </source>
</evidence>
<dbReference type="GO" id="GO:0016881">
    <property type="term" value="F:acid-amino acid ligase activity"/>
    <property type="evidence" value="ECO:0007669"/>
    <property type="project" value="InterPro"/>
</dbReference>
<dbReference type="AlphaFoldDB" id="A0A1F7GCN7"/>
<keyword evidence="2" id="KW-0547">Nucleotide-binding</keyword>
<dbReference type="InterPro" id="IPR036615">
    <property type="entry name" value="Mur_ligase_C_dom_sf"/>
</dbReference>
<protein>
    <recommendedName>
        <fullName evidence="8">Mur ligase C-terminal domain-containing protein</fullName>
    </recommendedName>
</protein>
<dbReference type="EMBL" id="MFZF01000014">
    <property type="protein sequence ID" value="OGK16634.1"/>
    <property type="molecule type" value="Genomic_DNA"/>
</dbReference>
<dbReference type="InterPro" id="IPR051046">
    <property type="entry name" value="MurCDEF_CellWall_CoF430Synth"/>
</dbReference>
<evidence type="ECO:0000313" key="6">
    <source>
        <dbReference type="EMBL" id="OGK16634.1"/>
    </source>
</evidence>
<organism evidence="6 7">
    <name type="scientific">Candidatus Roizmanbacteria bacterium RIFCSPHIGHO2_01_FULL_39_12b</name>
    <dbReference type="NCBI Taxonomy" id="1802030"/>
    <lineage>
        <taxon>Bacteria</taxon>
        <taxon>Candidatus Roizmaniibacteriota</taxon>
    </lineage>
</organism>
<feature type="domain" description="Mur ligase central" evidence="5">
    <location>
        <begin position="35"/>
        <end position="217"/>
    </location>
</feature>
<dbReference type="PANTHER" id="PTHR43024">
    <property type="entry name" value="UDP-N-ACETYLMURAMOYL-TRIPEPTIDE--D-ALANYL-D-ALANINE LIGASE"/>
    <property type="match status" value="1"/>
</dbReference>
<sequence>MFQKIKRAFYFPVASYFRFWARIQLRVWNPRIIVITGSSGKTTLLHLIEAQLDHHARYSHKANSSFGIPFDILGLNRKTLSLFEWPMLFFLAPSGAFKKPYKEKLYVVEVDSDRPGEGKFLGKLLRPEIVIWLSSGRTHSMNFDSMVESKIFSTIEDAVANEFGHVLECCQRLAIINADNLNIIKQTFRTKAKIVKISKKNLKSYIVDSKTHFKTTTNDYLINALLPRESFYSIEASQQLLDDLDLPFDPSFKRFSLPPGRCSVFKGIKNTTLIDSSYNATPDGMKAIIDLFSDYQTKTKWMVISDMLELGNEEKEEHEKLGELLNTQKINKLVMVGPRMIGYSLPKITTKNFPVTSFEQPKDALLYLKENLAGGETILFKGARFLEGIIEHLLNDKEDVKKLCRREAVWQKRRKQWGL</sequence>
<dbReference type="Pfam" id="PF08245">
    <property type="entry name" value="Mur_ligase_M"/>
    <property type="match status" value="1"/>
</dbReference>
<evidence type="ECO:0000259" key="5">
    <source>
        <dbReference type="Pfam" id="PF08245"/>
    </source>
</evidence>
<accession>A0A1F7GCN7</accession>
<name>A0A1F7GCN7_9BACT</name>
<evidence type="ECO:0008006" key="8">
    <source>
        <dbReference type="Google" id="ProtNLM"/>
    </source>
</evidence>
<keyword evidence="3" id="KW-0067">ATP-binding</keyword>
<dbReference type="PANTHER" id="PTHR43024:SF1">
    <property type="entry name" value="UDP-N-ACETYLMURAMOYL-TRIPEPTIDE--D-ALANYL-D-ALANINE LIGASE"/>
    <property type="match status" value="1"/>
</dbReference>
<dbReference type="InterPro" id="IPR004101">
    <property type="entry name" value="Mur_ligase_C"/>
</dbReference>
<proteinExistence type="predicted"/>
<reference evidence="6 7" key="1">
    <citation type="journal article" date="2016" name="Nat. Commun.">
        <title>Thousands of microbial genomes shed light on interconnected biogeochemical processes in an aquifer system.</title>
        <authorList>
            <person name="Anantharaman K."/>
            <person name="Brown C.T."/>
            <person name="Hug L.A."/>
            <person name="Sharon I."/>
            <person name="Castelle C.J."/>
            <person name="Probst A.J."/>
            <person name="Thomas B.C."/>
            <person name="Singh A."/>
            <person name="Wilkins M.J."/>
            <person name="Karaoz U."/>
            <person name="Brodie E.L."/>
            <person name="Williams K.H."/>
            <person name="Hubbard S.S."/>
            <person name="Banfield J.F."/>
        </authorList>
    </citation>
    <scope>NUCLEOTIDE SEQUENCE [LARGE SCALE GENOMIC DNA]</scope>
</reference>
<evidence type="ECO:0000313" key="7">
    <source>
        <dbReference type="Proteomes" id="UP000178372"/>
    </source>
</evidence>
<dbReference type="Proteomes" id="UP000178372">
    <property type="component" value="Unassembled WGS sequence"/>
</dbReference>